<dbReference type="Proteomes" id="UP000821853">
    <property type="component" value="Chromosome 5"/>
</dbReference>
<evidence type="ECO:0000313" key="2">
    <source>
        <dbReference type="EMBL" id="KAH9374621.1"/>
    </source>
</evidence>
<sequence>MPHLSYLKTKIEVVVPKITAFINMHYKLPPDSLRRLYVQLVEPVVTFASPTWWSPSPTIYLQSRLKSIQRLPLLALTGAVQSVRTEALNALTGIPPICETLSACRLHFLAFHLRKDVSYGHYNVTAADVQAPFNPCRFHPADRVICPFDRLTLAEAMHLARWPGLHVYTDGAFSSLSAGAAFVVYTHTGRLVEAKRFKLSSAGSAFAAELVALREALIYLFGYHTVQPAHLHTDCLSLLIALASLRTRSNIIEDIRSIYAARSNRLPVFLYHIRGHAGVPGNEVADHLAVRACTVTCYYQPAKVLNKKEGKTRPSSDLELPLAPAGKAIIDKPDNASIK</sequence>
<dbReference type="PANTHER" id="PTHR47723:SF24">
    <property type="entry name" value="RNASE H TYPE-1 DOMAIN-CONTAINING PROTEIN"/>
    <property type="match status" value="1"/>
</dbReference>
<dbReference type="VEuPathDB" id="VectorBase:HLOH_041631"/>
<dbReference type="GO" id="GO:0003676">
    <property type="term" value="F:nucleic acid binding"/>
    <property type="evidence" value="ECO:0007669"/>
    <property type="project" value="InterPro"/>
</dbReference>
<dbReference type="EMBL" id="JABSTR010000007">
    <property type="protein sequence ID" value="KAH9374621.1"/>
    <property type="molecule type" value="Genomic_DNA"/>
</dbReference>
<dbReference type="InterPro" id="IPR053151">
    <property type="entry name" value="RNase_H-like"/>
</dbReference>
<dbReference type="AlphaFoldDB" id="A0A9J6GGV3"/>
<dbReference type="CDD" id="cd09276">
    <property type="entry name" value="Rnase_HI_RT_non_LTR"/>
    <property type="match status" value="1"/>
</dbReference>
<dbReference type="InterPro" id="IPR012337">
    <property type="entry name" value="RNaseH-like_sf"/>
</dbReference>
<keyword evidence="3" id="KW-1185">Reference proteome</keyword>
<dbReference type="InterPro" id="IPR002156">
    <property type="entry name" value="RNaseH_domain"/>
</dbReference>
<reference evidence="2 3" key="1">
    <citation type="journal article" date="2020" name="Cell">
        <title>Large-Scale Comparative Analyses of Tick Genomes Elucidate Their Genetic Diversity and Vector Capacities.</title>
        <authorList>
            <consortium name="Tick Genome and Microbiome Consortium (TIGMIC)"/>
            <person name="Jia N."/>
            <person name="Wang J."/>
            <person name="Shi W."/>
            <person name="Du L."/>
            <person name="Sun Y."/>
            <person name="Zhan W."/>
            <person name="Jiang J.F."/>
            <person name="Wang Q."/>
            <person name="Zhang B."/>
            <person name="Ji P."/>
            <person name="Bell-Sakyi L."/>
            <person name="Cui X.M."/>
            <person name="Yuan T.T."/>
            <person name="Jiang B.G."/>
            <person name="Yang W.F."/>
            <person name="Lam T.T."/>
            <person name="Chang Q.C."/>
            <person name="Ding S.J."/>
            <person name="Wang X.J."/>
            <person name="Zhu J.G."/>
            <person name="Ruan X.D."/>
            <person name="Zhao L."/>
            <person name="Wei J.T."/>
            <person name="Ye R.Z."/>
            <person name="Que T.C."/>
            <person name="Du C.H."/>
            <person name="Zhou Y.H."/>
            <person name="Cheng J.X."/>
            <person name="Dai P.F."/>
            <person name="Guo W.B."/>
            <person name="Han X.H."/>
            <person name="Huang E.J."/>
            <person name="Li L.F."/>
            <person name="Wei W."/>
            <person name="Gao Y.C."/>
            <person name="Liu J.Z."/>
            <person name="Shao H.Z."/>
            <person name="Wang X."/>
            <person name="Wang C.C."/>
            <person name="Yang T.C."/>
            <person name="Huo Q.B."/>
            <person name="Li W."/>
            <person name="Chen H.Y."/>
            <person name="Chen S.E."/>
            <person name="Zhou L.G."/>
            <person name="Ni X.B."/>
            <person name="Tian J.H."/>
            <person name="Sheng Y."/>
            <person name="Liu T."/>
            <person name="Pan Y.S."/>
            <person name="Xia L.Y."/>
            <person name="Li J."/>
            <person name="Zhao F."/>
            <person name="Cao W.C."/>
        </authorList>
    </citation>
    <scope>NUCLEOTIDE SEQUENCE [LARGE SCALE GENOMIC DNA]</scope>
    <source>
        <strain evidence="2">HaeL-2018</strain>
    </source>
</reference>
<proteinExistence type="predicted"/>
<dbReference type="SUPFAM" id="SSF53098">
    <property type="entry name" value="Ribonuclease H-like"/>
    <property type="match status" value="1"/>
</dbReference>
<protein>
    <recommendedName>
        <fullName evidence="1">RNase H type-1 domain-containing protein</fullName>
    </recommendedName>
</protein>
<name>A0A9J6GGV3_HAELO</name>
<gene>
    <name evidence="2" type="ORF">HPB48_014669</name>
</gene>
<dbReference type="PROSITE" id="PS50879">
    <property type="entry name" value="RNASE_H_1"/>
    <property type="match status" value="1"/>
</dbReference>
<dbReference type="InterPro" id="IPR036397">
    <property type="entry name" value="RNaseH_sf"/>
</dbReference>
<organism evidence="2 3">
    <name type="scientific">Haemaphysalis longicornis</name>
    <name type="common">Bush tick</name>
    <dbReference type="NCBI Taxonomy" id="44386"/>
    <lineage>
        <taxon>Eukaryota</taxon>
        <taxon>Metazoa</taxon>
        <taxon>Ecdysozoa</taxon>
        <taxon>Arthropoda</taxon>
        <taxon>Chelicerata</taxon>
        <taxon>Arachnida</taxon>
        <taxon>Acari</taxon>
        <taxon>Parasitiformes</taxon>
        <taxon>Ixodida</taxon>
        <taxon>Ixodoidea</taxon>
        <taxon>Ixodidae</taxon>
        <taxon>Haemaphysalinae</taxon>
        <taxon>Haemaphysalis</taxon>
    </lineage>
</organism>
<comment type="caution">
    <text evidence="2">The sequence shown here is derived from an EMBL/GenBank/DDBJ whole genome shotgun (WGS) entry which is preliminary data.</text>
</comment>
<accession>A0A9J6GGV3</accession>
<dbReference type="PANTHER" id="PTHR47723">
    <property type="entry name" value="OS05G0353850 PROTEIN"/>
    <property type="match status" value="1"/>
</dbReference>
<evidence type="ECO:0000259" key="1">
    <source>
        <dbReference type="PROSITE" id="PS50879"/>
    </source>
</evidence>
<dbReference type="Gene3D" id="3.30.420.10">
    <property type="entry name" value="Ribonuclease H-like superfamily/Ribonuclease H"/>
    <property type="match status" value="1"/>
</dbReference>
<dbReference type="Pfam" id="PF00075">
    <property type="entry name" value="RNase_H"/>
    <property type="match status" value="1"/>
</dbReference>
<dbReference type="OrthoDB" id="6515318at2759"/>
<dbReference type="GO" id="GO:0004523">
    <property type="term" value="F:RNA-DNA hybrid ribonuclease activity"/>
    <property type="evidence" value="ECO:0007669"/>
    <property type="project" value="InterPro"/>
</dbReference>
<evidence type="ECO:0000313" key="3">
    <source>
        <dbReference type="Proteomes" id="UP000821853"/>
    </source>
</evidence>
<feature type="domain" description="RNase H type-1" evidence="1">
    <location>
        <begin position="161"/>
        <end position="294"/>
    </location>
</feature>
<dbReference type="OMA" id="NTTTHIY"/>